<keyword evidence="4" id="KW-1185">Reference proteome</keyword>
<dbReference type="RefSeq" id="WP_126726228.1">
    <property type="nucleotide sequence ID" value="NZ_RYZH01000027.1"/>
</dbReference>
<feature type="signal peptide" evidence="2">
    <location>
        <begin position="1"/>
        <end position="21"/>
    </location>
</feature>
<name>A0A432MI55_9BACT</name>
<dbReference type="Gene3D" id="1.20.120.1490">
    <property type="match status" value="1"/>
</dbReference>
<reference evidence="3 4" key="1">
    <citation type="submission" date="2018-12" db="EMBL/GenBank/DDBJ databases">
        <authorList>
            <person name="Toschakov S.V."/>
        </authorList>
    </citation>
    <scope>NUCLEOTIDE SEQUENCE [LARGE SCALE GENOMIC DNA]</scope>
    <source>
        <strain evidence="3 4">GM2012</strain>
    </source>
</reference>
<feature type="compositionally biased region" description="Basic and acidic residues" evidence="1">
    <location>
        <begin position="41"/>
        <end position="54"/>
    </location>
</feature>
<protein>
    <submittedName>
        <fullName evidence="3">Periplasmic heavy metal sensor</fullName>
    </submittedName>
</protein>
<dbReference type="Proteomes" id="UP000280296">
    <property type="component" value="Unassembled WGS sequence"/>
</dbReference>
<dbReference type="InterPro" id="IPR025961">
    <property type="entry name" value="Metal_resist"/>
</dbReference>
<evidence type="ECO:0000313" key="3">
    <source>
        <dbReference type="EMBL" id="RUL87042.1"/>
    </source>
</evidence>
<feature type="chain" id="PRO_5019090518" evidence="2">
    <location>
        <begin position="22"/>
        <end position="288"/>
    </location>
</feature>
<dbReference type="Pfam" id="PF13801">
    <property type="entry name" value="Metal_resist"/>
    <property type="match status" value="1"/>
</dbReference>
<dbReference type="AlphaFoldDB" id="A0A432MI55"/>
<organism evidence="3 4">
    <name type="scientific">Tautonia sociabilis</name>
    <dbReference type="NCBI Taxonomy" id="2080755"/>
    <lineage>
        <taxon>Bacteria</taxon>
        <taxon>Pseudomonadati</taxon>
        <taxon>Planctomycetota</taxon>
        <taxon>Planctomycetia</taxon>
        <taxon>Isosphaerales</taxon>
        <taxon>Isosphaeraceae</taxon>
        <taxon>Tautonia</taxon>
    </lineage>
</organism>
<feature type="region of interest" description="Disordered" evidence="1">
    <location>
        <begin position="36"/>
        <end position="56"/>
    </location>
</feature>
<evidence type="ECO:0000256" key="2">
    <source>
        <dbReference type="SAM" id="SignalP"/>
    </source>
</evidence>
<reference evidence="3 4" key="2">
    <citation type="submission" date="2019-01" db="EMBL/GenBank/DDBJ databases">
        <title>Tautonia sociabilis, a novel thermotolerant planctomycete of Isosphaeraceae family, isolated from a 4000 m deep subterranean habitat.</title>
        <authorList>
            <person name="Kovaleva O.L."/>
            <person name="Elcheninov A.G."/>
            <person name="Van Heerden E."/>
            <person name="Toshchakov S.V."/>
            <person name="Novikov A."/>
            <person name="Bonch-Osmolovskaya E.A."/>
            <person name="Kublanov I.V."/>
        </authorList>
    </citation>
    <scope>NUCLEOTIDE SEQUENCE [LARGE SCALE GENOMIC DNA]</scope>
    <source>
        <strain evidence="3 4">GM2012</strain>
    </source>
</reference>
<evidence type="ECO:0000313" key="4">
    <source>
        <dbReference type="Proteomes" id="UP000280296"/>
    </source>
</evidence>
<proteinExistence type="predicted"/>
<sequence>MSAPSRTTASRRALPPLAALALTVVGACAPAGDALAQAAKSPDHTQHAHPEAAKGEVPLAEQLRQLQSKVDTLEAALGQGHRGGAPAAGGSSPGMGMGMEMMGGGGMGSSMGMMMDDMGMMRMGQGGMGMMGSMDMGMMGMGAMGQARGMAGLTMGSALPGFPGASHLYHVGSTGFFLDHDGEHITLSAEQEASLNRIKQQALLAGATAKRQVDEAEQELWSLTAADEPDVEAIEAKVREVAKLGADQRLAFIRAVGEAAKVLTPEQRQQLVGAAAGGPGPTSSTPPP</sequence>
<gene>
    <name evidence="3" type="ORF">TsocGM_14715</name>
</gene>
<dbReference type="EMBL" id="RYZH01000027">
    <property type="protein sequence ID" value="RUL87042.1"/>
    <property type="molecule type" value="Genomic_DNA"/>
</dbReference>
<comment type="caution">
    <text evidence="3">The sequence shown here is derived from an EMBL/GenBank/DDBJ whole genome shotgun (WGS) entry which is preliminary data.</text>
</comment>
<keyword evidence="2" id="KW-0732">Signal</keyword>
<dbReference type="OrthoDB" id="8234188at2"/>
<accession>A0A432MI55</accession>
<dbReference type="PROSITE" id="PS51257">
    <property type="entry name" value="PROKAR_LIPOPROTEIN"/>
    <property type="match status" value="1"/>
</dbReference>
<feature type="compositionally biased region" description="Gly residues" evidence="1">
    <location>
        <begin position="80"/>
        <end position="98"/>
    </location>
</feature>
<feature type="region of interest" description="Disordered" evidence="1">
    <location>
        <begin position="77"/>
        <end position="98"/>
    </location>
</feature>
<evidence type="ECO:0000256" key="1">
    <source>
        <dbReference type="SAM" id="MobiDB-lite"/>
    </source>
</evidence>